<gene>
    <name evidence="4" type="ORF">SAMN04488121_104293</name>
</gene>
<protein>
    <submittedName>
        <fullName evidence="4">Long-chain acyl-CoA synthetase</fullName>
    </submittedName>
</protein>
<dbReference type="SUPFAM" id="SSF56801">
    <property type="entry name" value="Acetyl-CoA synthetase-like"/>
    <property type="match status" value="1"/>
</dbReference>
<evidence type="ECO:0000313" key="5">
    <source>
        <dbReference type="Proteomes" id="UP000199045"/>
    </source>
</evidence>
<reference evidence="4 5" key="1">
    <citation type="submission" date="2016-10" db="EMBL/GenBank/DDBJ databases">
        <authorList>
            <person name="de Groot N.N."/>
        </authorList>
    </citation>
    <scope>NUCLEOTIDE SEQUENCE [LARGE SCALE GENOMIC DNA]</scope>
    <source>
        <strain evidence="4 5">DSM 527</strain>
    </source>
</reference>
<dbReference type="Pfam" id="PF00501">
    <property type="entry name" value="AMP-binding"/>
    <property type="match status" value="1"/>
</dbReference>
<dbReference type="RefSeq" id="WP_176842344.1">
    <property type="nucleotide sequence ID" value="NZ_FNBN01000004.1"/>
</dbReference>
<organism evidence="4 5">
    <name type="scientific">Chitinophaga filiformis</name>
    <name type="common">Myxococcus filiformis</name>
    <name type="synonym">Flexibacter filiformis</name>
    <dbReference type="NCBI Taxonomy" id="104663"/>
    <lineage>
        <taxon>Bacteria</taxon>
        <taxon>Pseudomonadati</taxon>
        <taxon>Bacteroidota</taxon>
        <taxon>Chitinophagia</taxon>
        <taxon>Chitinophagales</taxon>
        <taxon>Chitinophagaceae</taxon>
        <taxon>Chitinophaga</taxon>
    </lineage>
</organism>
<dbReference type="GO" id="GO:0016020">
    <property type="term" value="C:membrane"/>
    <property type="evidence" value="ECO:0007669"/>
    <property type="project" value="TreeGrafter"/>
</dbReference>
<accession>A0A1G7UAN8</accession>
<dbReference type="CDD" id="cd05907">
    <property type="entry name" value="VL_LC_FACS_like"/>
    <property type="match status" value="1"/>
</dbReference>
<keyword evidence="2" id="KW-0067">ATP-binding</keyword>
<dbReference type="PANTHER" id="PTHR43272:SF33">
    <property type="entry name" value="AMP-BINDING DOMAIN-CONTAINING PROTEIN-RELATED"/>
    <property type="match status" value="1"/>
</dbReference>
<proteinExistence type="predicted"/>
<dbReference type="Proteomes" id="UP000199045">
    <property type="component" value="Unassembled WGS sequence"/>
</dbReference>
<dbReference type="PANTHER" id="PTHR43272">
    <property type="entry name" value="LONG-CHAIN-FATTY-ACID--COA LIGASE"/>
    <property type="match status" value="1"/>
</dbReference>
<evidence type="ECO:0000256" key="2">
    <source>
        <dbReference type="ARBA" id="ARBA00022840"/>
    </source>
</evidence>
<evidence type="ECO:0000313" key="4">
    <source>
        <dbReference type="EMBL" id="SDG44514.1"/>
    </source>
</evidence>
<dbReference type="GO" id="GO:0005524">
    <property type="term" value="F:ATP binding"/>
    <property type="evidence" value="ECO:0007669"/>
    <property type="project" value="UniProtKB-KW"/>
</dbReference>
<name>A0A1G7UAN8_CHIFI</name>
<dbReference type="PROSITE" id="PS00455">
    <property type="entry name" value="AMP_BINDING"/>
    <property type="match status" value="1"/>
</dbReference>
<dbReference type="InterPro" id="IPR042099">
    <property type="entry name" value="ANL_N_sf"/>
</dbReference>
<dbReference type="STRING" id="104663.SAMN04488121_104293"/>
<sequence>MEQPRRLFDVIEHQLKHFPKSDMLVGKENNVWKKYSTQDVADLTLRFSAGLLQLGIGKGDATPEGSDKIAIVSPNRPEWMLTDLACQQAGAVLAPLYPTISEHEMEFILNDSGASILFVSGQDMFDKIALIRHKLSNLKEVFSFTKIAGCRHWSEIPDMAKQEDIERIKTIREKIDPEQLATIIYTSGTTGTPKGVMLNHRNIMSNVTACIPYLPVSQEARALSFLPLNHVFERMVTYVYLTAGVPIYYAESMDTIADNLREVKPSIFTTVPRLLEKVYEKIMAKGLELKGIKRALFFWSVELGKKYEINKSLGWWYNFQLSIANKLVFKKWREALGGNIDAVVVGSAACQVRLLKIFTAANIPILEGYGLTETSPVISVNRVDVKDRMFGTVGPLISNVAVKIAEDGEILCKGPNITLGYYKRPDLTADAIINGWFHTGDIGVLVNNQFLKITDRKKELFKTSGGKFVAPQPIENKFKESPFIEQIMVVGEGRKFTGALIVPSFPQLESWAAKKGLHTSSHEELLQNNDIQQLYQQVVEKYNQYFSHIEQIKKFELLPREWTIANGELSPTLKVKRKVITQKYEQQIEKIYNSSMSGQILS</sequence>
<dbReference type="AlphaFoldDB" id="A0A1G7UAN8"/>
<dbReference type="Gene3D" id="3.40.50.12780">
    <property type="entry name" value="N-terminal domain of ligase-like"/>
    <property type="match status" value="1"/>
</dbReference>
<dbReference type="Pfam" id="PF23562">
    <property type="entry name" value="AMP-binding_C_3"/>
    <property type="match status" value="1"/>
</dbReference>
<keyword evidence="1" id="KW-0547">Nucleotide-binding</keyword>
<evidence type="ECO:0000256" key="1">
    <source>
        <dbReference type="ARBA" id="ARBA00022741"/>
    </source>
</evidence>
<dbReference type="InterPro" id="IPR000873">
    <property type="entry name" value="AMP-dep_synth/lig_dom"/>
</dbReference>
<dbReference type="GO" id="GO:0004467">
    <property type="term" value="F:long-chain fatty acid-CoA ligase activity"/>
    <property type="evidence" value="ECO:0007669"/>
    <property type="project" value="TreeGrafter"/>
</dbReference>
<feature type="domain" description="AMP-dependent synthetase/ligase" evidence="3">
    <location>
        <begin position="12"/>
        <end position="422"/>
    </location>
</feature>
<dbReference type="EMBL" id="FNBN01000004">
    <property type="protein sequence ID" value="SDG44514.1"/>
    <property type="molecule type" value="Genomic_DNA"/>
</dbReference>
<evidence type="ECO:0000259" key="3">
    <source>
        <dbReference type="Pfam" id="PF00501"/>
    </source>
</evidence>
<dbReference type="InterPro" id="IPR020845">
    <property type="entry name" value="AMP-binding_CS"/>
</dbReference>